<proteinExistence type="predicted"/>
<sequence length="114" mass="12425">MSNFGGVQFDTSERAQGWSPTSAARTREPDDLQRHSSPQHQSASGAPRPQQKPTHSVPGASALTRSKLSMSHAARYGTSQQAILQAPSLVAFFLAFISINFCRHLGQTSNLFFH</sequence>
<protein>
    <submittedName>
        <fullName evidence="2">Uncharacterized protein</fullName>
    </submittedName>
</protein>
<feature type="region of interest" description="Disordered" evidence="1">
    <location>
        <begin position="1"/>
        <end position="64"/>
    </location>
</feature>
<dbReference type="AlphaFoldDB" id="A0A4U8UII0"/>
<dbReference type="EMBL" id="AZBU02000001">
    <property type="protein sequence ID" value="TMS32780.1"/>
    <property type="molecule type" value="Genomic_DNA"/>
</dbReference>
<reference evidence="2 3" key="1">
    <citation type="journal article" date="2015" name="Genome Biol.">
        <title>Comparative genomics of Steinernema reveals deeply conserved gene regulatory networks.</title>
        <authorList>
            <person name="Dillman A.R."/>
            <person name="Macchietto M."/>
            <person name="Porter C.F."/>
            <person name="Rogers A."/>
            <person name="Williams B."/>
            <person name="Antoshechkin I."/>
            <person name="Lee M.M."/>
            <person name="Goodwin Z."/>
            <person name="Lu X."/>
            <person name="Lewis E.E."/>
            <person name="Goodrich-Blair H."/>
            <person name="Stock S.P."/>
            <person name="Adams B.J."/>
            <person name="Sternberg P.W."/>
            <person name="Mortazavi A."/>
        </authorList>
    </citation>
    <scope>NUCLEOTIDE SEQUENCE [LARGE SCALE GENOMIC DNA]</scope>
    <source>
        <strain evidence="2 3">ALL</strain>
    </source>
</reference>
<organism evidence="2 3">
    <name type="scientific">Steinernema carpocapsae</name>
    <name type="common">Entomopathogenic nematode</name>
    <dbReference type="NCBI Taxonomy" id="34508"/>
    <lineage>
        <taxon>Eukaryota</taxon>
        <taxon>Metazoa</taxon>
        <taxon>Ecdysozoa</taxon>
        <taxon>Nematoda</taxon>
        <taxon>Chromadorea</taxon>
        <taxon>Rhabditida</taxon>
        <taxon>Tylenchina</taxon>
        <taxon>Panagrolaimomorpha</taxon>
        <taxon>Strongyloidoidea</taxon>
        <taxon>Steinernematidae</taxon>
        <taxon>Steinernema</taxon>
    </lineage>
</organism>
<reference evidence="2 3" key="2">
    <citation type="journal article" date="2019" name="G3 (Bethesda)">
        <title>Hybrid Assembly of the Genome of the Entomopathogenic Nematode Steinernema carpocapsae Identifies the X-Chromosome.</title>
        <authorList>
            <person name="Serra L."/>
            <person name="Macchietto M."/>
            <person name="Macias-Munoz A."/>
            <person name="McGill C.J."/>
            <person name="Rodriguez I.M."/>
            <person name="Rodriguez B."/>
            <person name="Murad R."/>
            <person name="Mortazavi A."/>
        </authorList>
    </citation>
    <scope>NUCLEOTIDE SEQUENCE [LARGE SCALE GENOMIC DNA]</scope>
    <source>
        <strain evidence="2 3">ALL</strain>
    </source>
</reference>
<feature type="compositionally biased region" description="Basic and acidic residues" evidence="1">
    <location>
        <begin position="25"/>
        <end position="34"/>
    </location>
</feature>
<gene>
    <name evidence="2" type="ORF">L596_000581</name>
</gene>
<feature type="compositionally biased region" description="Polar residues" evidence="1">
    <location>
        <begin position="35"/>
        <end position="44"/>
    </location>
</feature>
<evidence type="ECO:0000256" key="1">
    <source>
        <dbReference type="SAM" id="MobiDB-lite"/>
    </source>
</evidence>
<accession>A0A4U8UII0</accession>
<keyword evidence="3" id="KW-1185">Reference proteome</keyword>
<dbReference type="Proteomes" id="UP000298663">
    <property type="component" value="Unassembled WGS sequence"/>
</dbReference>
<evidence type="ECO:0000313" key="2">
    <source>
        <dbReference type="EMBL" id="TMS32780.1"/>
    </source>
</evidence>
<comment type="caution">
    <text evidence="2">The sequence shown here is derived from an EMBL/GenBank/DDBJ whole genome shotgun (WGS) entry which is preliminary data.</text>
</comment>
<evidence type="ECO:0000313" key="3">
    <source>
        <dbReference type="Proteomes" id="UP000298663"/>
    </source>
</evidence>
<name>A0A4U8UII0_STECR</name>